<organism evidence="2 3">
    <name type="scientific">Candidatus Pristimantibacillus lignocellulolyticus</name>
    <dbReference type="NCBI Taxonomy" id="2994561"/>
    <lineage>
        <taxon>Bacteria</taxon>
        <taxon>Bacillati</taxon>
        <taxon>Bacillota</taxon>
        <taxon>Bacilli</taxon>
        <taxon>Bacillales</taxon>
        <taxon>Paenibacillaceae</taxon>
        <taxon>Candidatus Pristimantibacillus</taxon>
    </lineage>
</organism>
<dbReference type="Pfam" id="PF19610">
    <property type="entry name" value="DUF6115"/>
    <property type="match status" value="1"/>
</dbReference>
<feature type="coiled-coil region" evidence="1">
    <location>
        <begin position="67"/>
        <end position="101"/>
    </location>
</feature>
<evidence type="ECO:0000256" key="1">
    <source>
        <dbReference type="SAM" id="Coils"/>
    </source>
</evidence>
<dbReference type="KEGG" id="plig:NAG76_16580"/>
<dbReference type="Gene3D" id="1.10.10.60">
    <property type="entry name" value="Homeodomain-like"/>
    <property type="match status" value="1"/>
</dbReference>
<proteinExistence type="predicted"/>
<dbReference type="InterPro" id="IPR046118">
    <property type="entry name" value="DUF6115"/>
</dbReference>
<dbReference type="EMBL" id="CP097899">
    <property type="protein sequence ID" value="URN93436.1"/>
    <property type="molecule type" value="Genomic_DNA"/>
</dbReference>
<accession>A0A9J6ZBP2</accession>
<protein>
    <submittedName>
        <fullName evidence="2">Uncharacterized protein</fullName>
    </submittedName>
</protein>
<name>A0A9J6ZBP2_9BACL</name>
<dbReference type="Proteomes" id="UP001056756">
    <property type="component" value="Chromosome"/>
</dbReference>
<reference evidence="2" key="1">
    <citation type="submission" date="2022-05" db="EMBL/GenBank/DDBJ databases">
        <title>Novel bacterial taxa in a minimal lignocellulolytic consortium and its capacity to transform plastics disclosed by genome-resolved metagenomics.</title>
        <authorList>
            <person name="Rodriguez C.A.D."/>
            <person name="Diaz-Garcia L."/>
            <person name="Herrera K."/>
            <person name="Tarazona N.A."/>
            <person name="Sproer C."/>
            <person name="Overmann J."/>
            <person name="Jimenez D.J."/>
        </authorList>
    </citation>
    <scope>NUCLEOTIDE SEQUENCE</scope>
    <source>
        <strain evidence="2">MAG5</strain>
    </source>
</reference>
<keyword evidence="1" id="KW-0175">Coiled coil</keyword>
<gene>
    <name evidence="2" type="ORF">NAG76_16580</name>
</gene>
<evidence type="ECO:0000313" key="3">
    <source>
        <dbReference type="Proteomes" id="UP001056756"/>
    </source>
</evidence>
<sequence length="196" mass="22136">MQSWQYIALLGAVIAVTAAILPKNKKNQAGSSSNHAQFEQLEMSFEQFMENMEKEHDGLVKMLSNSLQTMREEDRLKSDQIKRLEKKCSELEEQLSSLSHANVALDTKVTLLSANTSFTNQSSAQDMKNTSFDSQLQQLKQNIIPENSIHNRYVELFELYDSGKSVEAIAKKLGKNKGEVQLILQLAKQEENARNA</sequence>
<evidence type="ECO:0000313" key="2">
    <source>
        <dbReference type="EMBL" id="URN93436.1"/>
    </source>
</evidence>
<dbReference type="AlphaFoldDB" id="A0A9J6ZBP2"/>